<proteinExistence type="inferred from homology"/>
<dbReference type="PANTHER" id="PTHR42944">
    <property type="entry name" value="ADENINE DNA GLYCOSYLASE"/>
    <property type="match status" value="1"/>
</dbReference>
<gene>
    <name evidence="15" type="ORF">EVA_00467</name>
</gene>
<dbReference type="Pfam" id="PF10576">
    <property type="entry name" value="EndIII_4Fe-2S"/>
    <property type="match status" value="1"/>
</dbReference>
<evidence type="ECO:0000256" key="10">
    <source>
        <dbReference type="ARBA" id="ARBA00023004"/>
    </source>
</evidence>
<keyword evidence="9 15" id="KW-0378">Hydrolase</keyword>
<evidence type="ECO:0000256" key="7">
    <source>
        <dbReference type="ARBA" id="ARBA00022723"/>
    </source>
</evidence>
<dbReference type="CDD" id="cd03431">
    <property type="entry name" value="NUDIX_DNA_Glycosylase_C-MutY"/>
    <property type="match status" value="1"/>
</dbReference>
<evidence type="ECO:0000256" key="5">
    <source>
        <dbReference type="ARBA" id="ARBA00022023"/>
    </source>
</evidence>
<reference evidence="15" key="1">
    <citation type="journal article" date="2012" name="PLoS ONE">
        <title>Gene sets for utilization of primary and secondary nutrition supplies in the distal gut of endangered iberian lynx.</title>
        <authorList>
            <person name="Alcaide M."/>
            <person name="Messina E."/>
            <person name="Richter M."/>
            <person name="Bargiela R."/>
            <person name="Peplies J."/>
            <person name="Huws S.A."/>
            <person name="Newbold C.J."/>
            <person name="Golyshin P.N."/>
            <person name="Simon M.A."/>
            <person name="Lopez G."/>
            <person name="Yakimov M.M."/>
            <person name="Ferrer M."/>
        </authorList>
    </citation>
    <scope>NUCLEOTIDE SEQUENCE</scope>
</reference>
<evidence type="ECO:0000256" key="12">
    <source>
        <dbReference type="ARBA" id="ARBA00023204"/>
    </source>
</evidence>
<dbReference type="InterPro" id="IPR003265">
    <property type="entry name" value="HhH-GPD_domain"/>
</dbReference>
<dbReference type="SUPFAM" id="SSF48150">
    <property type="entry name" value="DNA-glycosylase"/>
    <property type="match status" value="1"/>
</dbReference>
<protein>
    <recommendedName>
        <fullName evidence="5">Adenine DNA glycosylase</fullName>
        <ecNumber evidence="4">3.2.2.31</ecNumber>
    </recommendedName>
</protein>
<dbReference type="SMART" id="SM00525">
    <property type="entry name" value="FES"/>
    <property type="match status" value="1"/>
</dbReference>
<dbReference type="GO" id="GO:0006298">
    <property type="term" value="P:mismatch repair"/>
    <property type="evidence" value="ECO:0007669"/>
    <property type="project" value="TreeGrafter"/>
</dbReference>
<dbReference type="PANTHER" id="PTHR42944:SF1">
    <property type="entry name" value="ADENINE DNA GLYCOSYLASE"/>
    <property type="match status" value="1"/>
</dbReference>
<accession>J9H8Q4</accession>
<feature type="non-terminal residue" evidence="15">
    <location>
        <position position="313"/>
    </location>
</feature>
<dbReference type="Gene3D" id="1.10.1670.10">
    <property type="entry name" value="Helix-hairpin-Helix base-excision DNA repair enzymes (C-terminal)"/>
    <property type="match status" value="1"/>
</dbReference>
<dbReference type="GO" id="GO:0006284">
    <property type="term" value="P:base-excision repair"/>
    <property type="evidence" value="ECO:0007669"/>
    <property type="project" value="InterPro"/>
</dbReference>
<dbReference type="EMBL" id="AMCI01000052">
    <property type="protein sequence ID" value="EJX10830.1"/>
    <property type="molecule type" value="Genomic_DNA"/>
</dbReference>
<dbReference type="EC" id="3.2.2.31" evidence="4"/>
<evidence type="ECO:0000256" key="11">
    <source>
        <dbReference type="ARBA" id="ARBA00023014"/>
    </source>
</evidence>
<dbReference type="GO" id="GO:0034039">
    <property type="term" value="F:8-oxo-7,8-dihydroguanine DNA N-glycosylase activity"/>
    <property type="evidence" value="ECO:0007669"/>
    <property type="project" value="TreeGrafter"/>
</dbReference>
<dbReference type="GO" id="GO:0035485">
    <property type="term" value="F:adenine/guanine mispair binding"/>
    <property type="evidence" value="ECO:0007669"/>
    <property type="project" value="TreeGrafter"/>
</dbReference>
<dbReference type="CDD" id="cd00056">
    <property type="entry name" value="ENDO3c"/>
    <property type="match status" value="1"/>
</dbReference>
<dbReference type="GO" id="GO:0046872">
    <property type="term" value="F:metal ion binding"/>
    <property type="evidence" value="ECO:0007669"/>
    <property type="project" value="UniProtKB-KW"/>
</dbReference>
<dbReference type="PROSITE" id="PS00764">
    <property type="entry name" value="ENDONUCLEASE_III_1"/>
    <property type="match status" value="1"/>
</dbReference>
<dbReference type="GO" id="GO:0032357">
    <property type="term" value="F:oxidized purine DNA binding"/>
    <property type="evidence" value="ECO:0007669"/>
    <property type="project" value="TreeGrafter"/>
</dbReference>
<comment type="caution">
    <text evidence="15">The sequence shown here is derived from an EMBL/GenBank/DDBJ whole genome shotgun (WGS) entry which is preliminary data.</text>
</comment>
<dbReference type="InterPro" id="IPR011257">
    <property type="entry name" value="DNA_glycosylase"/>
</dbReference>
<dbReference type="InterPro" id="IPR004035">
    <property type="entry name" value="Endouclease-III_FeS-bd_BS"/>
</dbReference>
<comment type="similarity">
    <text evidence="3">Belongs to the Nth/MutY family.</text>
</comment>
<comment type="catalytic activity">
    <reaction evidence="1">
        <text>Hydrolyzes free adenine bases from 7,8-dihydro-8-oxoguanine:adenine mismatched double-stranded DNA, leaving an apurinic site.</text>
        <dbReference type="EC" id="3.2.2.31"/>
    </reaction>
</comment>
<dbReference type="InterPro" id="IPR003651">
    <property type="entry name" value="Endonuclease3_FeS-loop_motif"/>
</dbReference>
<dbReference type="SUPFAM" id="SSF55811">
    <property type="entry name" value="Nudix"/>
    <property type="match status" value="1"/>
</dbReference>
<dbReference type="InterPro" id="IPR000445">
    <property type="entry name" value="HhH_motif"/>
</dbReference>
<keyword evidence="8" id="KW-0227">DNA damage</keyword>
<evidence type="ECO:0000256" key="3">
    <source>
        <dbReference type="ARBA" id="ARBA00008343"/>
    </source>
</evidence>
<evidence type="ECO:0000256" key="13">
    <source>
        <dbReference type="ARBA" id="ARBA00023295"/>
    </source>
</evidence>
<evidence type="ECO:0000256" key="4">
    <source>
        <dbReference type="ARBA" id="ARBA00012045"/>
    </source>
</evidence>
<evidence type="ECO:0000256" key="8">
    <source>
        <dbReference type="ARBA" id="ARBA00022763"/>
    </source>
</evidence>
<comment type="cofactor">
    <cofactor evidence="2">
        <name>[4Fe-4S] cluster</name>
        <dbReference type="ChEBI" id="CHEBI:49883"/>
    </cofactor>
</comment>
<feature type="domain" description="HhH-GPD" evidence="14">
    <location>
        <begin position="37"/>
        <end position="186"/>
    </location>
</feature>
<evidence type="ECO:0000259" key="14">
    <source>
        <dbReference type="SMART" id="SM00478"/>
    </source>
</evidence>
<keyword evidence="7" id="KW-0479">Metal-binding</keyword>
<dbReference type="SMART" id="SM00478">
    <property type="entry name" value="ENDO3c"/>
    <property type="match status" value="1"/>
</dbReference>
<evidence type="ECO:0000256" key="2">
    <source>
        <dbReference type="ARBA" id="ARBA00001966"/>
    </source>
</evidence>
<evidence type="ECO:0000256" key="9">
    <source>
        <dbReference type="ARBA" id="ARBA00022801"/>
    </source>
</evidence>
<dbReference type="GO" id="GO:0000701">
    <property type="term" value="F:purine-specific mismatch base pair DNA N-glycosylase activity"/>
    <property type="evidence" value="ECO:0007669"/>
    <property type="project" value="UniProtKB-EC"/>
</dbReference>
<dbReference type="InterPro" id="IPR029119">
    <property type="entry name" value="MutY_C"/>
</dbReference>
<keyword evidence="11" id="KW-0411">Iron-sulfur</keyword>
<evidence type="ECO:0000313" key="15">
    <source>
        <dbReference type="EMBL" id="EJX10830.1"/>
    </source>
</evidence>
<dbReference type="InterPro" id="IPR023170">
    <property type="entry name" value="HhH_base_excis_C"/>
</dbReference>
<dbReference type="Pfam" id="PF00633">
    <property type="entry name" value="HHH"/>
    <property type="match status" value="1"/>
</dbReference>
<dbReference type="Pfam" id="PF00730">
    <property type="entry name" value="HhH-GPD"/>
    <property type="match status" value="1"/>
</dbReference>
<dbReference type="Gene3D" id="1.10.340.30">
    <property type="entry name" value="Hypothetical protein, domain 2"/>
    <property type="match status" value="1"/>
</dbReference>
<evidence type="ECO:0000256" key="6">
    <source>
        <dbReference type="ARBA" id="ARBA00022485"/>
    </source>
</evidence>
<dbReference type="AlphaFoldDB" id="J9H8Q4"/>
<dbReference type="InterPro" id="IPR044298">
    <property type="entry name" value="MIG/MutY"/>
</dbReference>
<name>J9H8Q4_9ZZZZ</name>
<evidence type="ECO:0000256" key="1">
    <source>
        <dbReference type="ARBA" id="ARBA00000843"/>
    </source>
</evidence>
<dbReference type="GO" id="GO:0051539">
    <property type="term" value="F:4 iron, 4 sulfur cluster binding"/>
    <property type="evidence" value="ECO:0007669"/>
    <property type="project" value="UniProtKB-KW"/>
</dbReference>
<dbReference type="InterPro" id="IPR005760">
    <property type="entry name" value="A/G_AdeGlyc_MutY"/>
</dbReference>
<keyword evidence="10" id="KW-0408">Iron</keyword>
<sequence length="313" mass="35701">MEDFSTLLENWYARNGRWELPWRKVSDPYLIWLSETILQQTRVVQGYDYYLRFAERFPDVFALAAADEDEVLKLWQGLGYYSRARNLHAAAKTVAESGKFPDTYEDIRKLKGVGDYTAAAIASFAFQLPHAVVDGNVYRVLSRFFGITTPIDSVQGKKEFTALANELLDREHPARYNSAIMDFGALQCTPKSPACHDCPLAGGCHAYQKNQVASLPVKAKKVAVTHRYFVYLYMEDEKQLLLHRREGKDIWKGLYEPLLIEFPHAPEDKEVMEAIHRLPGCAETNITPIAKGIKHVLTHQKLTDRRLPPQPST</sequence>
<keyword evidence="13 15" id="KW-0326">Glycosidase</keyword>
<dbReference type="NCBIfam" id="TIGR01084">
    <property type="entry name" value="mutY"/>
    <property type="match status" value="1"/>
</dbReference>
<keyword evidence="6" id="KW-0004">4Fe-4S</keyword>
<organism evidence="15">
    <name type="scientific">gut metagenome</name>
    <dbReference type="NCBI Taxonomy" id="749906"/>
    <lineage>
        <taxon>unclassified sequences</taxon>
        <taxon>metagenomes</taxon>
        <taxon>organismal metagenomes</taxon>
    </lineage>
</organism>
<dbReference type="InterPro" id="IPR015797">
    <property type="entry name" value="NUDIX_hydrolase-like_dom_sf"/>
</dbReference>
<keyword evidence="12" id="KW-0234">DNA repair</keyword>